<dbReference type="Proteomes" id="UP000270230">
    <property type="component" value="Unassembled WGS sequence"/>
</dbReference>
<sequence length="254" mass="28351">MSTPTFQSRIEFLSLGLAPVNATTLAGLVAEDRDCAICTEALTCEDAVQLPSRAQLVFRAARATGLPMDQMDQINFYGIWTISGSAMARALPAAAQYLVFSPEPEQSQSSGPATLNWRTLQEHFVTMGNLLPSLAAHQDRPYSRQQQGIWVAILIRLRAILARSDGDHYDAMTLPLQLRSRLRLGLTNSNVNADTLAFFDDASDFGRDLNTMLSFLAHISFQFRVEEDRRRQQRAARRAAVREVKMSSRQCIVM</sequence>
<accession>A0A3M7D7J8</accession>
<protein>
    <submittedName>
        <fullName evidence="1">Uncharacterized protein</fullName>
    </submittedName>
</protein>
<reference evidence="1 2" key="1">
    <citation type="journal article" date="2018" name="BMC Genomics">
        <title>Genomic evidence for intraspecific hybridization in a clonal and extremely halotolerant yeast.</title>
        <authorList>
            <person name="Gostincar C."/>
            <person name="Stajich J.E."/>
            <person name="Zupancic J."/>
            <person name="Zalar P."/>
            <person name="Gunde-Cimerman N."/>
        </authorList>
    </citation>
    <scope>NUCLEOTIDE SEQUENCE [LARGE SCALE GENOMIC DNA]</scope>
    <source>
        <strain evidence="1 2">EXF-151</strain>
    </source>
</reference>
<name>A0A3M7D7J8_HORWE</name>
<dbReference type="AlphaFoldDB" id="A0A3M7D7J8"/>
<organism evidence="1 2">
    <name type="scientific">Hortaea werneckii</name>
    <name type="common">Black yeast</name>
    <name type="synonym">Cladosporium werneckii</name>
    <dbReference type="NCBI Taxonomy" id="91943"/>
    <lineage>
        <taxon>Eukaryota</taxon>
        <taxon>Fungi</taxon>
        <taxon>Dikarya</taxon>
        <taxon>Ascomycota</taxon>
        <taxon>Pezizomycotina</taxon>
        <taxon>Dothideomycetes</taxon>
        <taxon>Dothideomycetidae</taxon>
        <taxon>Mycosphaerellales</taxon>
        <taxon>Teratosphaeriaceae</taxon>
        <taxon>Hortaea</taxon>
    </lineage>
</organism>
<gene>
    <name evidence="1" type="ORF">D0865_01599</name>
</gene>
<dbReference type="OrthoDB" id="3898698at2759"/>
<proteinExistence type="predicted"/>
<evidence type="ECO:0000313" key="2">
    <source>
        <dbReference type="Proteomes" id="UP000270230"/>
    </source>
</evidence>
<evidence type="ECO:0000313" key="1">
    <source>
        <dbReference type="EMBL" id="RMY60328.1"/>
    </source>
</evidence>
<comment type="caution">
    <text evidence="1">The sequence shown here is derived from an EMBL/GenBank/DDBJ whole genome shotgun (WGS) entry which is preliminary data.</text>
</comment>
<dbReference type="EMBL" id="QWIN01000068">
    <property type="protein sequence ID" value="RMY60328.1"/>
    <property type="molecule type" value="Genomic_DNA"/>
</dbReference>